<dbReference type="RefSeq" id="WP_223704628.1">
    <property type="nucleotide sequence ID" value="NZ_JAINUY010000001.1"/>
</dbReference>
<evidence type="ECO:0000313" key="2">
    <source>
        <dbReference type="Proteomes" id="UP001139366"/>
    </source>
</evidence>
<comment type="caution">
    <text evidence="1">The sequence shown here is derived from an EMBL/GenBank/DDBJ whole genome shotgun (WGS) entry which is preliminary data.</text>
</comment>
<protein>
    <recommendedName>
        <fullName evidence="3">Lipoprotein</fullName>
    </recommendedName>
</protein>
<dbReference type="EMBL" id="JAINUY010000001">
    <property type="protein sequence ID" value="MBZ4033833.1"/>
    <property type="molecule type" value="Genomic_DNA"/>
</dbReference>
<dbReference type="AlphaFoldDB" id="A0A9X1KN35"/>
<dbReference type="PROSITE" id="PS51257">
    <property type="entry name" value="PROKAR_LIPOPROTEIN"/>
    <property type="match status" value="1"/>
</dbReference>
<evidence type="ECO:0008006" key="3">
    <source>
        <dbReference type="Google" id="ProtNLM"/>
    </source>
</evidence>
<sequence>MKTLLKIALVVLLLFISCQKKELDSKTAENMIIKKYKYPSPVDFEVFCSDPIHARRMLDSGLEQKGLVKIMKTREFKDRDKPLIEFTALSKNFLLETTSEEREFKIQKVKIGTKNFDKIISITAETNDNRIEVAEYNVKYDMNEFGVLWPGLPAEKKEKAYFIFSKNGWQLIEKKDAELMLLKKIMEK</sequence>
<reference evidence="1 2" key="1">
    <citation type="journal article" date="2023" name="Antonie Van Leeuwenhoek">
        <title>Flavobacterium potami sp. nov., a multi-metal resistance genes harbouring bacterium isolated from shallow river silt.</title>
        <authorList>
            <person name="Li S."/>
            <person name="Mao S."/>
            <person name="Mu W."/>
            <person name="Guo B."/>
            <person name="Li C."/>
            <person name="Zhu Q."/>
            <person name="Hou X."/>
            <person name="Zhao Y."/>
            <person name="Wei S."/>
            <person name="Liu H."/>
            <person name="Liu A."/>
        </authorList>
    </citation>
    <scope>NUCLEOTIDE SEQUENCE [LARGE SCALE GENOMIC DNA]</scope>
    <source>
        <strain evidence="1 2">17A</strain>
    </source>
</reference>
<name>A0A9X1KN35_9FLAO</name>
<keyword evidence="2" id="KW-1185">Reference proteome</keyword>
<gene>
    <name evidence="1" type="ORF">K6T82_03585</name>
</gene>
<evidence type="ECO:0000313" key="1">
    <source>
        <dbReference type="EMBL" id="MBZ4033833.1"/>
    </source>
</evidence>
<accession>A0A9X1KN35</accession>
<proteinExistence type="predicted"/>
<dbReference type="Proteomes" id="UP001139366">
    <property type="component" value="Unassembled WGS sequence"/>
</dbReference>
<organism evidence="1 2">
    <name type="scientific">Flavobacterium potami</name>
    <dbReference type="NCBI Taxonomy" id="2872310"/>
    <lineage>
        <taxon>Bacteria</taxon>
        <taxon>Pseudomonadati</taxon>
        <taxon>Bacteroidota</taxon>
        <taxon>Flavobacteriia</taxon>
        <taxon>Flavobacteriales</taxon>
        <taxon>Flavobacteriaceae</taxon>
        <taxon>Flavobacterium</taxon>
    </lineage>
</organism>